<feature type="non-terminal residue" evidence="6">
    <location>
        <position position="904"/>
    </location>
</feature>
<feature type="compositionally biased region" description="Basic residues" evidence="5">
    <location>
        <begin position="418"/>
        <end position="427"/>
    </location>
</feature>
<feature type="compositionally biased region" description="Basic residues" evidence="5">
    <location>
        <begin position="296"/>
        <end position="305"/>
    </location>
</feature>
<dbReference type="Pfam" id="PF05997">
    <property type="entry name" value="Nop52"/>
    <property type="match status" value="1"/>
</dbReference>
<gene>
    <name evidence="6" type="ORF">COCON_G00047410</name>
</gene>
<feature type="compositionally biased region" description="Basic residues" evidence="5">
    <location>
        <begin position="586"/>
        <end position="596"/>
    </location>
</feature>
<feature type="compositionally biased region" description="Basic and acidic residues" evidence="5">
    <location>
        <begin position="622"/>
        <end position="636"/>
    </location>
</feature>
<feature type="compositionally biased region" description="Polar residues" evidence="5">
    <location>
        <begin position="547"/>
        <end position="560"/>
    </location>
</feature>
<feature type="compositionally biased region" description="Polar residues" evidence="5">
    <location>
        <begin position="810"/>
        <end position="827"/>
    </location>
</feature>
<feature type="compositionally biased region" description="Basic residues" evidence="5">
    <location>
        <begin position="485"/>
        <end position="498"/>
    </location>
</feature>
<feature type="compositionally biased region" description="Acidic residues" evidence="5">
    <location>
        <begin position="312"/>
        <end position="349"/>
    </location>
</feature>
<evidence type="ECO:0000256" key="1">
    <source>
        <dbReference type="ARBA" id="ARBA00004123"/>
    </source>
</evidence>
<dbReference type="GO" id="GO:0005634">
    <property type="term" value="C:nucleus"/>
    <property type="evidence" value="ECO:0007669"/>
    <property type="project" value="UniProtKB-SubCell"/>
</dbReference>
<comment type="similarity">
    <text evidence="2">Belongs to the RRP1 family.</text>
</comment>
<evidence type="ECO:0000256" key="2">
    <source>
        <dbReference type="ARBA" id="ARBA00006374"/>
    </source>
</evidence>
<proteinExistence type="inferred from homology"/>
<dbReference type="AlphaFoldDB" id="A0A9Q1I3G2"/>
<protein>
    <submittedName>
        <fullName evidence="6">Uncharacterized protein</fullName>
    </submittedName>
</protein>
<feature type="region of interest" description="Disordered" evidence="5">
    <location>
        <begin position="271"/>
        <end position="350"/>
    </location>
</feature>
<dbReference type="InterPro" id="IPR010301">
    <property type="entry name" value="RRP1"/>
</dbReference>
<keyword evidence="3" id="KW-0698">rRNA processing</keyword>
<feature type="compositionally biased region" description="Acidic residues" evidence="5">
    <location>
        <begin position="277"/>
        <end position="289"/>
    </location>
</feature>
<feature type="compositionally biased region" description="Low complexity" evidence="5">
    <location>
        <begin position="884"/>
        <end position="896"/>
    </location>
</feature>
<dbReference type="GO" id="GO:0030688">
    <property type="term" value="C:preribosome, small subunit precursor"/>
    <property type="evidence" value="ECO:0007669"/>
    <property type="project" value="InterPro"/>
</dbReference>
<evidence type="ECO:0000313" key="7">
    <source>
        <dbReference type="Proteomes" id="UP001152803"/>
    </source>
</evidence>
<keyword evidence="4" id="KW-0539">Nucleus</keyword>
<accession>A0A9Q1I3G2</accession>
<feature type="region of interest" description="Disordered" evidence="5">
    <location>
        <begin position="394"/>
        <end position="786"/>
    </location>
</feature>
<dbReference type="Proteomes" id="UP001152803">
    <property type="component" value="Unassembled WGS sequence"/>
</dbReference>
<feature type="region of interest" description="Disordered" evidence="5">
    <location>
        <begin position="802"/>
        <end position="904"/>
    </location>
</feature>
<feature type="compositionally biased region" description="Polar residues" evidence="5">
    <location>
        <begin position="569"/>
        <end position="580"/>
    </location>
</feature>
<keyword evidence="7" id="KW-1185">Reference proteome</keyword>
<evidence type="ECO:0000256" key="5">
    <source>
        <dbReference type="SAM" id="MobiDB-lite"/>
    </source>
</evidence>
<comment type="subcellular location">
    <subcellularLocation>
        <location evidence="1">Nucleus</location>
    </subcellularLocation>
</comment>
<sequence length="904" mass="100313">LRRHHPASPARKTCLRKSKVTRLCAAAAHVYSRKMASVLQEPEVQFAQRLASNEKSVRTKAIKKLRKYLSVRSQKPEGGFTIDELLKIWKGLFYCLWMQDKPIQQEELSTQISGLIHWLQNVDTQFLFMESFLMTINREWNGIDRLRMDKFYSLVRFVFRETFEMMKRRNWDTGLIGRFVELLSEQVLRSTSDAPKGVQFHILDIYMTELARVGSAQLTAEQNLTFIEPFCRTAAKTKDRVLVDAICSNIFHEIVDHAPFAIEDLMREVRRGGGAEPESDEEAEQDEETAGGAVKNRPKKARGKRVNGVTTTEDEEVEDDDDEEEELVEEEDELPDWGEESDVPLDDEGIGPVLQFDYEALAERLFELASRSNTPSFNRKKLYKLVKTFRNLSKGLFPQDDFPAEVSTDEDDDEMFGSRRKMRKRRRNREDEPKEEAGEEGGSAVKKRKVKRDNEKPSKSKQGRTTGPADSTAGPAGTPSDGAGAKKKKKRRKKKKKTVRVEGENVPAEEVPEKHPTAQLDTGTEQSPMVVESTDSGVKPTLPAEAQDQSQTGTETQNHSEGAVADVQAESQSETLSTDGVSPEKKKNKKRKKKQKVPTQEMEVSETEAEGLSTSAAVPGGEESKSAPAEEEKATLDEAEAAPRPLGAKKKAKRKNKKTLEQTEEPAVTEEPTQPDTGSDCADTGSDCADADCVGTSCADKQPSRGVPAVQLKKGKRKKKVTATQEEEATGEKATHVNGHTAEVEAMGKKAKQSCESEATPTEESESTPTETKKRQKKRKAKVLSGAASDFVKFQSPVVPSPLFCRQARGSPSTPVSRKQLSLTPSSESKKVTFGLKNNQTAEFRKTDRSLMVSPDGSSRVPFDPEQKPLFGVLKSPAAIKPLTTNGKNNNGATKGRPTAADFF</sequence>
<feature type="compositionally biased region" description="Basic residues" evidence="5">
    <location>
        <begin position="647"/>
        <end position="657"/>
    </location>
</feature>
<dbReference type="PANTHER" id="PTHR13026">
    <property type="entry name" value="NNP-1 PROTEIN NOVEL NUCLEAR PROTEIN 1 NOP52"/>
    <property type="match status" value="1"/>
</dbReference>
<dbReference type="OrthoDB" id="2019504at2759"/>
<dbReference type="PANTHER" id="PTHR13026:SF0">
    <property type="entry name" value="RIBOSOMAL RNA PROCESSING 1B"/>
    <property type="match status" value="1"/>
</dbReference>
<reference evidence="6" key="1">
    <citation type="journal article" date="2023" name="Science">
        <title>Genome structures resolve the early diversification of teleost fishes.</title>
        <authorList>
            <person name="Parey E."/>
            <person name="Louis A."/>
            <person name="Montfort J."/>
            <person name="Bouchez O."/>
            <person name="Roques C."/>
            <person name="Iampietro C."/>
            <person name="Lluch J."/>
            <person name="Castinel A."/>
            <person name="Donnadieu C."/>
            <person name="Desvignes T."/>
            <person name="Floi Bucao C."/>
            <person name="Jouanno E."/>
            <person name="Wen M."/>
            <person name="Mejri S."/>
            <person name="Dirks R."/>
            <person name="Jansen H."/>
            <person name="Henkel C."/>
            <person name="Chen W.J."/>
            <person name="Zahm M."/>
            <person name="Cabau C."/>
            <person name="Klopp C."/>
            <person name="Thompson A.W."/>
            <person name="Robinson-Rechavi M."/>
            <person name="Braasch I."/>
            <person name="Lecointre G."/>
            <person name="Bobe J."/>
            <person name="Postlethwait J.H."/>
            <person name="Berthelot C."/>
            <person name="Roest Crollius H."/>
            <person name="Guiguen Y."/>
        </authorList>
    </citation>
    <scope>NUCLEOTIDE SEQUENCE</scope>
    <source>
        <strain evidence="6">Concon-B</strain>
    </source>
</reference>
<evidence type="ECO:0000313" key="6">
    <source>
        <dbReference type="EMBL" id="KAJ8282222.1"/>
    </source>
</evidence>
<evidence type="ECO:0000256" key="4">
    <source>
        <dbReference type="ARBA" id="ARBA00023242"/>
    </source>
</evidence>
<dbReference type="GO" id="GO:0006364">
    <property type="term" value="P:rRNA processing"/>
    <property type="evidence" value="ECO:0007669"/>
    <property type="project" value="UniProtKB-KW"/>
</dbReference>
<dbReference type="EMBL" id="JAFJMO010000003">
    <property type="protein sequence ID" value="KAJ8282222.1"/>
    <property type="molecule type" value="Genomic_DNA"/>
</dbReference>
<name>A0A9Q1I3G2_CONCO</name>
<organism evidence="6 7">
    <name type="scientific">Conger conger</name>
    <name type="common">Conger eel</name>
    <name type="synonym">Muraena conger</name>
    <dbReference type="NCBI Taxonomy" id="82655"/>
    <lineage>
        <taxon>Eukaryota</taxon>
        <taxon>Metazoa</taxon>
        <taxon>Chordata</taxon>
        <taxon>Craniata</taxon>
        <taxon>Vertebrata</taxon>
        <taxon>Euteleostomi</taxon>
        <taxon>Actinopterygii</taxon>
        <taxon>Neopterygii</taxon>
        <taxon>Teleostei</taxon>
        <taxon>Anguilliformes</taxon>
        <taxon>Congridae</taxon>
        <taxon>Conger</taxon>
    </lineage>
</organism>
<comment type="caution">
    <text evidence="6">The sequence shown here is derived from an EMBL/GenBank/DDBJ whole genome shotgun (WGS) entry which is preliminary data.</text>
</comment>
<evidence type="ECO:0000256" key="3">
    <source>
        <dbReference type="ARBA" id="ARBA00022552"/>
    </source>
</evidence>